<organism evidence="3">
    <name type="scientific">Angiostrongylus costaricensis</name>
    <name type="common">Nematode worm</name>
    <dbReference type="NCBI Taxonomy" id="334426"/>
    <lineage>
        <taxon>Eukaryota</taxon>
        <taxon>Metazoa</taxon>
        <taxon>Ecdysozoa</taxon>
        <taxon>Nematoda</taxon>
        <taxon>Chromadorea</taxon>
        <taxon>Rhabditida</taxon>
        <taxon>Rhabditina</taxon>
        <taxon>Rhabditomorpha</taxon>
        <taxon>Strongyloidea</taxon>
        <taxon>Metastrongylidae</taxon>
        <taxon>Angiostrongylus</taxon>
    </lineage>
</organism>
<dbReference type="AlphaFoldDB" id="A0A0R3PQ94"/>
<evidence type="ECO:0000313" key="2">
    <source>
        <dbReference type="Proteomes" id="UP000267027"/>
    </source>
</evidence>
<gene>
    <name evidence="1" type="ORF">ACOC_LOCUS7487</name>
</gene>
<reference evidence="3" key="1">
    <citation type="submission" date="2017-02" db="UniProtKB">
        <authorList>
            <consortium name="WormBaseParasite"/>
        </authorList>
    </citation>
    <scope>IDENTIFICATION</scope>
</reference>
<name>A0A0R3PQ94_ANGCS</name>
<keyword evidence="2" id="KW-1185">Reference proteome</keyword>
<dbReference type="OrthoDB" id="5979581at2759"/>
<protein>
    <submittedName>
        <fullName evidence="3">Protein kinase domain-containing protein</fullName>
    </submittedName>
</protein>
<dbReference type="OMA" id="DYFYLAM"/>
<accession>A0A0R3PQ94</accession>
<reference evidence="1 2" key="2">
    <citation type="submission" date="2018-11" db="EMBL/GenBank/DDBJ databases">
        <authorList>
            <consortium name="Pathogen Informatics"/>
        </authorList>
    </citation>
    <scope>NUCLEOTIDE SEQUENCE [LARGE SCALE GENOMIC DNA]</scope>
    <source>
        <strain evidence="1 2">Costa Rica</strain>
    </source>
</reference>
<dbReference type="WBParaSite" id="ACOC_0000748601-mRNA-1">
    <property type="protein sequence ID" value="ACOC_0000748601-mRNA-1"/>
    <property type="gene ID" value="ACOC_0000748601"/>
</dbReference>
<sequence>MYDMGMARVFLDDEGYHRPPRSHAGMRGTEEWSSLNAEIGRDQWYLRTLGRDDTPDYFYLAMILQESTGRVKKTQKPESVNYKKAMTEISLLEREFF</sequence>
<evidence type="ECO:0000313" key="3">
    <source>
        <dbReference type="WBParaSite" id="ACOC_0000748601-mRNA-1"/>
    </source>
</evidence>
<dbReference type="Proteomes" id="UP000267027">
    <property type="component" value="Unassembled WGS sequence"/>
</dbReference>
<evidence type="ECO:0000313" key="1">
    <source>
        <dbReference type="EMBL" id="VDM59072.1"/>
    </source>
</evidence>
<dbReference type="EMBL" id="UYYA01004045">
    <property type="protein sequence ID" value="VDM59072.1"/>
    <property type="molecule type" value="Genomic_DNA"/>
</dbReference>
<proteinExistence type="predicted"/>